<proteinExistence type="predicted"/>
<dbReference type="CDD" id="cd02440">
    <property type="entry name" value="AdoMet_MTases"/>
    <property type="match status" value="1"/>
</dbReference>
<feature type="domain" description="Methyltransferase" evidence="1">
    <location>
        <begin position="47"/>
        <end position="135"/>
    </location>
</feature>
<evidence type="ECO:0000313" key="3">
    <source>
        <dbReference type="Proteomes" id="UP001500280"/>
    </source>
</evidence>
<dbReference type="PANTHER" id="PTHR42912:SF80">
    <property type="entry name" value="METHYLTRANSFERASE DOMAIN-CONTAINING PROTEIN"/>
    <property type="match status" value="1"/>
</dbReference>
<dbReference type="Proteomes" id="UP001500280">
    <property type="component" value="Unassembled WGS sequence"/>
</dbReference>
<dbReference type="InterPro" id="IPR041698">
    <property type="entry name" value="Methyltransf_25"/>
</dbReference>
<dbReference type="Gene3D" id="3.40.50.150">
    <property type="entry name" value="Vaccinia Virus protein VP39"/>
    <property type="match status" value="1"/>
</dbReference>
<dbReference type="GO" id="GO:0032259">
    <property type="term" value="P:methylation"/>
    <property type="evidence" value="ECO:0007669"/>
    <property type="project" value="UniProtKB-KW"/>
</dbReference>
<dbReference type="EMBL" id="BAAANF010000004">
    <property type="protein sequence ID" value="GAA1673616.1"/>
    <property type="molecule type" value="Genomic_DNA"/>
</dbReference>
<reference evidence="2 3" key="1">
    <citation type="journal article" date="2019" name="Int. J. Syst. Evol. Microbiol.">
        <title>The Global Catalogue of Microorganisms (GCM) 10K type strain sequencing project: providing services to taxonomists for standard genome sequencing and annotation.</title>
        <authorList>
            <consortium name="The Broad Institute Genomics Platform"/>
            <consortium name="The Broad Institute Genome Sequencing Center for Infectious Disease"/>
            <person name="Wu L."/>
            <person name="Ma J."/>
        </authorList>
    </citation>
    <scope>NUCLEOTIDE SEQUENCE [LARGE SCALE GENOMIC DNA]</scope>
    <source>
        <strain evidence="2 3">JCM 14307</strain>
    </source>
</reference>
<organism evidence="2 3">
    <name type="scientific">Kribbella yunnanensis</name>
    <dbReference type="NCBI Taxonomy" id="190194"/>
    <lineage>
        <taxon>Bacteria</taxon>
        <taxon>Bacillati</taxon>
        <taxon>Actinomycetota</taxon>
        <taxon>Actinomycetes</taxon>
        <taxon>Propionibacteriales</taxon>
        <taxon>Kribbellaceae</taxon>
        <taxon>Kribbella</taxon>
    </lineage>
</organism>
<name>A0ABN2GMB9_9ACTN</name>
<comment type="caution">
    <text evidence="2">The sequence shown here is derived from an EMBL/GenBank/DDBJ whole genome shotgun (WGS) entry which is preliminary data.</text>
</comment>
<dbReference type="RefSeq" id="WP_344147285.1">
    <property type="nucleotide sequence ID" value="NZ_BAAANF010000004.1"/>
</dbReference>
<dbReference type="InterPro" id="IPR029063">
    <property type="entry name" value="SAM-dependent_MTases_sf"/>
</dbReference>
<evidence type="ECO:0000313" key="2">
    <source>
        <dbReference type="EMBL" id="GAA1673616.1"/>
    </source>
</evidence>
<sequence length="227" mass="24128">MNDIQASYNAAATDYHERLKDFVAKGVAERMMLSYFAETVQPGPIGDLGCGTGRITAHLAAAGLDVFGIDLTPGMIAVAREAYPDLRFEVGSIFDLDLKDDELAGALLWYSLVHTTRDELPTAFAEVYRVLQPGGHLVYGYKAAPGAGSGAGADRLTTGSGSGAASYHLASAYGHPVDLDVYLQEPADVATLLADAGFEEVATLTHAPEWGEKQPQAYALVRKPVRP</sequence>
<evidence type="ECO:0000259" key="1">
    <source>
        <dbReference type="Pfam" id="PF13649"/>
    </source>
</evidence>
<keyword evidence="3" id="KW-1185">Reference proteome</keyword>
<protein>
    <submittedName>
        <fullName evidence="2">Class I SAM-dependent methyltransferase</fullName>
    </submittedName>
</protein>
<dbReference type="Pfam" id="PF13649">
    <property type="entry name" value="Methyltransf_25"/>
    <property type="match status" value="1"/>
</dbReference>
<keyword evidence="2" id="KW-0808">Transferase</keyword>
<accession>A0ABN2GMB9</accession>
<dbReference type="GO" id="GO:0008168">
    <property type="term" value="F:methyltransferase activity"/>
    <property type="evidence" value="ECO:0007669"/>
    <property type="project" value="UniProtKB-KW"/>
</dbReference>
<dbReference type="SUPFAM" id="SSF53335">
    <property type="entry name" value="S-adenosyl-L-methionine-dependent methyltransferases"/>
    <property type="match status" value="1"/>
</dbReference>
<dbReference type="PANTHER" id="PTHR42912">
    <property type="entry name" value="METHYLTRANSFERASE"/>
    <property type="match status" value="1"/>
</dbReference>
<keyword evidence="2" id="KW-0489">Methyltransferase</keyword>
<gene>
    <name evidence="2" type="ORF">GCM10009745_15730</name>
</gene>
<dbReference type="InterPro" id="IPR050508">
    <property type="entry name" value="Methyltransf_Superfamily"/>
</dbReference>